<feature type="transmembrane region" description="Helical" evidence="2">
    <location>
        <begin position="275"/>
        <end position="300"/>
    </location>
</feature>
<evidence type="ECO:0000313" key="3">
    <source>
        <dbReference type="EMBL" id="ETN99969.1"/>
    </source>
</evidence>
<organism evidence="3 4">
    <name type="scientific">Reticulomyxa filosa</name>
    <dbReference type="NCBI Taxonomy" id="46433"/>
    <lineage>
        <taxon>Eukaryota</taxon>
        <taxon>Sar</taxon>
        <taxon>Rhizaria</taxon>
        <taxon>Retaria</taxon>
        <taxon>Foraminifera</taxon>
        <taxon>Monothalamids</taxon>
        <taxon>Reticulomyxidae</taxon>
        <taxon>Reticulomyxa</taxon>
    </lineage>
</organism>
<evidence type="ECO:0000256" key="2">
    <source>
        <dbReference type="SAM" id="Phobius"/>
    </source>
</evidence>
<name>X6LGX7_RETFI</name>
<protein>
    <recommendedName>
        <fullName evidence="5">GPS domain-containing protein</fullName>
    </recommendedName>
</protein>
<keyword evidence="4" id="KW-1185">Reference proteome</keyword>
<feature type="transmembrane region" description="Helical" evidence="2">
    <location>
        <begin position="251"/>
        <end position="269"/>
    </location>
</feature>
<feature type="non-terminal residue" evidence="3">
    <location>
        <position position="1"/>
    </location>
</feature>
<feature type="region of interest" description="Disordered" evidence="1">
    <location>
        <begin position="332"/>
        <end position="354"/>
    </location>
</feature>
<keyword evidence="2" id="KW-0472">Membrane</keyword>
<accession>X6LGX7</accession>
<feature type="transmembrane region" description="Helical" evidence="2">
    <location>
        <begin position="152"/>
        <end position="170"/>
    </location>
</feature>
<reference evidence="3 4" key="1">
    <citation type="journal article" date="2013" name="Curr. Biol.">
        <title>The Genome of the Foraminiferan Reticulomyxa filosa.</title>
        <authorList>
            <person name="Glockner G."/>
            <person name="Hulsmann N."/>
            <person name="Schleicher M."/>
            <person name="Noegel A.A."/>
            <person name="Eichinger L."/>
            <person name="Gallinger C."/>
            <person name="Pawlowski J."/>
            <person name="Sierra R."/>
            <person name="Euteneuer U."/>
            <person name="Pillet L."/>
            <person name="Moustafa A."/>
            <person name="Platzer M."/>
            <person name="Groth M."/>
            <person name="Szafranski K."/>
            <person name="Schliwa M."/>
        </authorList>
    </citation>
    <scope>NUCLEOTIDE SEQUENCE [LARGE SCALE GENOMIC DNA]</scope>
</reference>
<dbReference type="AlphaFoldDB" id="X6LGX7"/>
<feature type="compositionally biased region" description="Polar residues" evidence="1">
    <location>
        <begin position="343"/>
        <end position="354"/>
    </location>
</feature>
<dbReference type="EMBL" id="ASPP01042366">
    <property type="protein sequence ID" value="ETN99969.1"/>
    <property type="molecule type" value="Genomic_DNA"/>
</dbReference>
<sequence>TTDGEKANSNVDLCSPHFIQVPLQNNIYSKTFQDDIDYCTFITYTNNILEMHSYTRGGKLKQLQWNESDCIVHNYTSSYVTCACKHFTTFQVKSSEFDPKTSGITQTQVRCDNLFFIKKKKKKYIVYLFVGMWVEKYRHVTFHNIVKHPVPSIVVLTTVVVFFVLCFILPNTIDRPFLAFPNIVERDVRDERLGKDISGKEALQMNQYLADRKSTCGFICSLYVLYLGSEHSVFSLCGRSQGTNFSDKQRMAVFAVYMLSLLAADALYYGSEKPYFGEITATLVVSLASTVPVFLVRILFSWSKPKEIERLQSLFLFAWLLEISDSNAAKEETKPTVELGELGQQTDKPTSPNTAQKLSLLVSPFANRFKKVGGNQRKIDTVLKSDNLVDIGLADDAITASRLDEQVLL</sequence>
<proteinExistence type="predicted"/>
<evidence type="ECO:0000313" key="4">
    <source>
        <dbReference type="Proteomes" id="UP000023152"/>
    </source>
</evidence>
<gene>
    <name evidence="3" type="ORF">RFI_37490</name>
</gene>
<feature type="transmembrane region" description="Helical" evidence="2">
    <location>
        <begin position="124"/>
        <end position="140"/>
    </location>
</feature>
<dbReference type="Proteomes" id="UP000023152">
    <property type="component" value="Unassembled WGS sequence"/>
</dbReference>
<evidence type="ECO:0000256" key="1">
    <source>
        <dbReference type="SAM" id="MobiDB-lite"/>
    </source>
</evidence>
<keyword evidence="2" id="KW-0812">Transmembrane</keyword>
<evidence type="ECO:0008006" key="5">
    <source>
        <dbReference type="Google" id="ProtNLM"/>
    </source>
</evidence>
<keyword evidence="2" id="KW-1133">Transmembrane helix</keyword>
<comment type="caution">
    <text evidence="3">The sequence shown here is derived from an EMBL/GenBank/DDBJ whole genome shotgun (WGS) entry which is preliminary data.</text>
</comment>